<organism evidence="1">
    <name type="scientific">uncultured Caudovirales phage</name>
    <dbReference type="NCBI Taxonomy" id="2100421"/>
    <lineage>
        <taxon>Viruses</taxon>
        <taxon>Duplodnaviria</taxon>
        <taxon>Heunggongvirae</taxon>
        <taxon>Uroviricota</taxon>
        <taxon>Caudoviricetes</taxon>
        <taxon>Peduoviridae</taxon>
        <taxon>Maltschvirus</taxon>
        <taxon>Maltschvirus maltsch</taxon>
    </lineage>
</organism>
<gene>
    <name evidence="1" type="ORF">UFOVP53_180</name>
</gene>
<evidence type="ECO:0000313" key="1">
    <source>
        <dbReference type="EMBL" id="CAB4125607.1"/>
    </source>
</evidence>
<sequence length="138" mass="16268">MLTKSKKIEIQIKIDALSVIVNDALIDLDQYKETFRLDTALRTVLQSIEFVEEFLDGKHDDFIPEEYKEQIRRYVIDSISDGDRDGAYENAEYRVEDMTDKELFEEYENCIYDGDEDEIIIRIKDILASKELMKVVNE</sequence>
<protein>
    <submittedName>
        <fullName evidence="1">Uncharacterized protein</fullName>
    </submittedName>
</protein>
<dbReference type="EMBL" id="LR796189">
    <property type="protein sequence ID" value="CAB4125607.1"/>
    <property type="molecule type" value="Genomic_DNA"/>
</dbReference>
<proteinExistence type="predicted"/>
<accession>A0A6J5KX52</accession>
<reference evidence="1" key="1">
    <citation type="submission" date="2020-04" db="EMBL/GenBank/DDBJ databases">
        <authorList>
            <person name="Chiriac C."/>
            <person name="Salcher M."/>
            <person name="Ghai R."/>
            <person name="Kavagutti S V."/>
        </authorList>
    </citation>
    <scope>NUCLEOTIDE SEQUENCE</scope>
</reference>
<name>A0A6J5KX52_9CAUD</name>